<name>I3SJ16_MEDTR</name>
<evidence type="ECO:0000313" key="1">
    <source>
        <dbReference type="EMBL" id="AFK40258.1"/>
    </source>
</evidence>
<reference evidence="1" key="1">
    <citation type="submission" date="2012-05" db="EMBL/GenBank/DDBJ databases">
        <authorList>
            <person name="Krishnakumar V."/>
            <person name="Cheung F."/>
            <person name="Xiao Y."/>
            <person name="Chan A."/>
            <person name="Moskal W.A."/>
            <person name="Town C.D."/>
        </authorList>
    </citation>
    <scope>NUCLEOTIDE SEQUENCE</scope>
</reference>
<dbReference type="EMBL" id="BT140463">
    <property type="protein sequence ID" value="AFK40258.1"/>
    <property type="molecule type" value="mRNA"/>
</dbReference>
<sequence>MSANMNYLTLMVYSDFQEFHVQQLLQMRLIWIQILRNIHQNLYWRGLQGTSVVDWDSTCSTLI</sequence>
<organism evidence="1">
    <name type="scientific">Medicago truncatula</name>
    <name type="common">Barrel medic</name>
    <name type="synonym">Medicago tribuloides</name>
    <dbReference type="NCBI Taxonomy" id="3880"/>
    <lineage>
        <taxon>Eukaryota</taxon>
        <taxon>Viridiplantae</taxon>
        <taxon>Streptophyta</taxon>
        <taxon>Embryophyta</taxon>
        <taxon>Tracheophyta</taxon>
        <taxon>Spermatophyta</taxon>
        <taxon>Magnoliopsida</taxon>
        <taxon>eudicotyledons</taxon>
        <taxon>Gunneridae</taxon>
        <taxon>Pentapetalae</taxon>
        <taxon>rosids</taxon>
        <taxon>fabids</taxon>
        <taxon>Fabales</taxon>
        <taxon>Fabaceae</taxon>
        <taxon>Papilionoideae</taxon>
        <taxon>50 kb inversion clade</taxon>
        <taxon>NPAAA clade</taxon>
        <taxon>Hologalegina</taxon>
        <taxon>IRL clade</taxon>
        <taxon>Trifolieae</taxon>
        <taxon>Medicago</taxon>
    </lineage>
</organism>
<protein>
    <submittedName>
        <fullName evidence="1">Uncharacterized protein</fullName>
    </submittedName>
</protein>
<proteinExistence type="evidence at transcript level"/>
<dbReference type="AlphaFoldDB" id="I3SJ16"/>
<accession>I3SJ16</accession>